<dbReference type="Gene3D" id="3.90.1200.10">
    <property type="match status" value="1"/>
</dbReference>
<protein>
    <submittedName>
        <fullName evidence="2">Uncharacterized protein LOC108045626</fullName>
    </submittedName>
</protein>
<proteinExistence type="predicted"/>
<dbReference type="InterPro" id="IPR011009">
    <property type="entry name" value="Kinase-like_dom_sf"/>
</dbReference>
<feature type="domain" description="CHK kinase-like" evidence="1">
    <location>
        <begin position="142"/>
        <end position="337"/>
    </location>
</feature>
<dbReference type="AlphaFoldDB" id="A0A6P4EZC9"/>
<organism evidence="2">
    <name type="scientific">Drosophila rhopaloa</name>
    <name type="common">Fruit fly</name>
    <dbReference type="NCBI Taxonomy" id="1041015"/>
    <lineage>
        <taxon>Eukaryota</taxon>
        <taxon>Metazoa</taxon>
        <taxon>Ecdysozoa</taxon>
        <taxon>Arthropoda</taxon>
        <taxon>Hexapoda</taxon>
        <taxon>Insecta</taxon>
        <taxon>Pterygota</taxon>
        <taxon>Neoptera</taxon>
        <taxon>Endopterygota</taxon>
        <taxon>Diptera</taxon>
        <taxon>Brachycera</taxon>
        <taxon>Muscomorpha</taxon>
        <taxon>Ephydroidea</taxon>
        <taxon>Drosophilidae</taxon>
        <taxon>Drosophila</taxon>
        <taxon>Sophophora</taxon>
    </lineage>
</organism>
<dbReference type="PANTHER" id="PTHR11012:SF12">
    <property type="entry name" value="CHK KINASE-LIKE DOMAIN-CONTAINING PROTEIN-RELATED"/>
    <property type="match status" value="1"/>
</dbReference>
<dbReference type="RefSeq" id="XP_016980498.1">
    <property type="nucleotide sequence ID" value="XM_017125009.1"/>
</dbReference>
<dbReference type="InterPro" id="IPR015897">
    <property type="entry name" value="CHK_kinase-like"/>
</dbReference>
<dbReference type="Pfam" id="PF02958">
    <property type="entry name" value="EcKL"/>
    <property type="match status" value="1"/>
</dbReference>
<evidence type="ECO:0000259" key="1">
    <source>
        <dbReference type="SMART" id="SM00587"/>
    </source>
</evidence>
<dbReference type="GeneID" id="108045626"/>
<sequence>MSGNTDVCQFNDDELVPPEWLNSELISVALSSHEKEPVLKVIDLTLSPASAKGDHYASIMFRANVKYSNRKGDFVKSLIVKTMPEAEGHKKEMLQGSPIFETEMGMYTKVLPEFERILRLAGDSTKLYVNCIYHTLAPHQVLIFDDLVQMDYFVLRDRDATLDEVHRVYFKLAKWHAASLKVQNEQPNFLNAYTHGLFEMPHFLKEPFIKSGMEFFVELLDKEPELNKYKLYFKSIKEDFLERLVAEWKEFRNNRKEDQYRVLCHGDLHLRNIMFKYKGPGSFEDCMLLDFQISHLFPLSIDLVYSIYMLMEPEHRWKDCEDLMNYYFFVLEDVLKKIGYKGKMPAQSGLWEHLHQHKYFEFFLISTFLPLMWALKDKSVDFGDLLQNEEKRRNCSFSEGYIKDVKIMLARLDKLGLLQV</sequence>
<evidence type="ECO:0000313" key="2">
    <source>
        <dbReference type="RefSeq" id="XP_016980498.1"/>
    </source>
</evidence>
<dbReference type="PANTHER" id="PTHR11012">
    <property type="entry name" value="PROTEIN KINASE-LIKE DOMAIN-CONTAINING"/>
    <property type="match status" value="1"/>
</dbReference>
<dbReference type="SUPFAM" id="SSF56112">
    <property type="entry name" value="Protein kinase-like (PK-like)"/>
    <property type="match status" value="1"/>
</dbReference>
<dbReference type="SMART" id="SM00587">
    <property type="entry name" value="CHK"/>
    <property type="match status" value="1"/>
</dbReference>
<name>A0A6P4EZC9_DRORH</name>
<dbReference type="InterPro" id="IPR004119">
    <property type="entry name" value="EcKL"/>
</dbReference>
<reference evidence="2" key="1">
    <citation type="submission" date="2025-08" db="UniProtKB">
        <authorList>
            <consortium name="RefSeq"/>
        </authorList>
    </citation>
    <scope>IDENTIFICATION</scope>
</reference>
<dbReference type="RefSeq" id="XP_016980498.2">
    <property type="nucleotide sequence ID" value="XM_017125009.2"/>
</dbReference>
<gene>
    <name evidence="2" type="primary">LOC108045626</name>
</gene>
<dbReference type="OrthoDB" id="8250698at2759"/>
<accession>A0A6P4EZC9</accession>